<protein>
    <submittedName>
        <fullName evidence="3">Uncharacterized protein</fullName>
    </submittedName>
</protein>
<proteinExistence type="predicted"/>
<feature type="region of interest" description="Disordered" evidence="1">
    <location>
        <begin position="49"/>
        <end position="72"/>
    </location>
</feature>
<gene>
    <name evidence="3" type="ORF">PXEA_LOCUS16218</name>
</gene>
<feature type="chain" id="PRO_5018578122" evidence="2">
    <location>
        <begin position="21"/>
        <end position="72"/>
    </location>
</feature>
<organism evidence="3 4">
    <name type="scientific">Protopolystoma xenopodis</name>
    <dbReference type="NCBI Taxonomy" id="117903"/>
    <lineage>
        <taxon>Eukaryota</taxon>
        <taxon>Metazoa</taxon>
        <taxon>Spiralia</taxon>
        <taxon>Lophotrochozoa</taxon>
        <taxon>Platyhelminthes</taxon>
        <taxon>Monogenea</taxon>
        <taxon>Polyopisthocotylea</taxon>
        <taxon>Polystomatidea</taxon>
        <taxon>Polystomatidae</taxon>
        <taxon>Protopolystoma</taxon>
    </lineage>
</organism>
<name>A0A3S5A8L6_9PLAT</name>
<evidence type="ECO:0000256" key="1">
    <source>
        <dbReference type="SAM" id="MobiDB-lite"/>
    </source>
</evidence>
<reference evidence="3" key="1">
    <citation type="submission" date="2018-11" db="EMBL/GenBank/DDBJ databases">
        <authorList>
            <consortium name="Pathogen Informatics"/>
        </authorList>
    </citation>
    <scope>NUCLEOTIDE SEQUENCE</scope>
</reference>
<dbReference type="Proteomes" id="UP000784294">
    <property type="component" value="Unassembled WGS sequence"/>
</dbReference>
<accession>A0A3S5A8L6</accession>
<comment type="caution">
    <text evidence="3">The sequence shown here is derived from an EMBL/GenBank/DDBJ whole genome shotgun (WGS) entry which is preliminary data.</text>
</comment>
<evidence type="ECO:0000313" key="3">
    <source>
        <dbReference type="EMBL" id="VEL22778.1"/>
    </source>
</evidence>
<sequence length="72" mass="8096">MAAKRMLFLKVTLFSVPVQGGKVRNGRIRHRLGFGGSAALSVAEQRTKKAQIDKWPEDARRRGPFEITGRMD</sequence>
<keyword evidence="4" id="KW-1185">Reference proteome</keyword>
<dbReference type="EMBL" id="CAAALY010058355">
    <property type="protein sequence ID" value="VEL22778.1"/>
    <property type="molecule type" value="Genomic_DNA"/>
</dbReference>
<evidence type="ECO:0000313" key="4">
    <source>
        <dbReference type="Proteomes" id="UP000784294"/>
    </source>
</evidence>
<dbReference type="AlphaFoldDB" id="A0A3S5A8L6"/>
<keyword evidence="2" id="KW-0732">Signal</keyword>
<evidence type="ECO:0000256" key="2">
    <source>
        <dbReference type="SAM" id="SignalP"/>
    </source>
</evidence>
<feature type="signal peptide" evidence="2">
    <location>
        <begin position="1"/>
        <end position="20"/>
    </location>
</feature>